<name>A0A835AVZ8_9POAL</name>
<feature type="domain" description="Protein kinase" evidence="8">
    <location>
        <begin position="32"/>
        <end position="346"/>
    </location>
</feature>
<reference evidence="9" key="1">
    <citation type="submission" date="2020-07" db="EMBL/GenBank/DDBJ databases">
        <title>Genome sequence and genetic diversity analysis of an under-domesticated orphan crop, white fonio (Digitaria exilis).</title>
        <authorList>
            <person name="Bennetzen J.L."/>
            <person name="Chen S."/>
            <person name="Ma X."/>
            <person name="Wang X."/>
            <person name="Yssel A.E.J."/>
            <person name="Chaluvadi S.R."/>
            <person name="Johnson M."/>
            <person name="Gangashetty P."/>
            <person name="Hamidou F."/>
            <person name="Sanogo M.D."/>
            <person name="Zwaenepoel A."/>
            <person name="Wallace J."/>
            <person name="Van De Peer Y."/>
            <person name="Van Deynze A."/>
        </authorList>
    </citation>
    <scope>NUCLEOTIDE SEQUENCE</scope>
    <source>
        <tissue evidence="9">Leaves</tissue>
    </source>
</reference>
<keyword evidence="4 6" id="KW-0067">ATP-binding</keyword>
<sequence length="358" mass="39767">MEHISAEEKEEPPEAKKEQLPCTWPPAMSSRYKLRNKLGDGMFGEVYKAWDRVGKRLVAVKHLRGRPDAGFVPTNHHYFTRETMSLAACRGHPSIVNLVATHADETHDIDGDFFVVTRYAGPLNLRQYMKLRSKQGRPFQEHEVRDAMRQLLSGAKHVHKKGVLHRDMVPENVIVDKQSVRGEKMVYKIAGFGVSEPAVGAEKDGSAALASPEPYRAPELFLGSEDYDGRVDTWSLGCVMAELVTGDGGTAPFFSADVEAEPVFKKVLRVVGTKGILEWPGLKLLARRDVAAELREKGCASYAGCLRDMFPEEKLSEAGFEVLSGLLEPNPEHRLTAATALRKPWFRRRGLGGGCFVP</sequence>
<dbReference type="InterPro" id="IPR011009">
    <property type="entry name" value="Kinase-like_dom_sf"/>
</dbReference>
<evidence type="ECO:0000256" key="7">
    <source>
        <dbReference type="SAM" id="MobiDB-lite"/>
    </source>
</evidence>
<dbReference type="GO" id="GO:0005524">
    <property type="term" value="F:ATP binding"/>
    <property type="evidence" value="ECO:0007669"/>
    <property type="project" value="UniProtKB-UniRule"/>
</dbReference>
<evidence type="ECO:0000256" key="6">
    <source>
        <dbReference type="PROSITE-ProRule" id="PRU10141"/>
    </source>
</evidence>
<accession>A0A835AVZ8</accession>
<dbReference type="Pfam" id="PF00069">
    <property type="entry name" value="Pkinase"/>
    <property type="match status" value="1"/>
</dbReference>
<evidence type="ECO:0000256" key="4">
    <source>
        <dbReference type="ARBA" id="ARBA00022840"/>
    </source>
</evidence>
<evidence type="ECO:0000313" key="10">
    <source>
        <dbReference type="Proteomes" id="UP000636709"/>
    </source>
</evidence>
<keyword evidence="3 6" id="KW-0547">Nucleotide-binding</keyword>
<dbReference type="FunFam" id="1.10.510.10:FF:001165">
    <property type="entry name" value="Protein kinase domain containing protein"/>
    <property type="match status" value="1"/>
</dbReference>
<dbReference type="GO" id="GO:0005634">
    <property type="term" value="C:nucleus"/>
    <property type="evidence" value="ECO:0007669"/>
    <property type="project" value="TreeGrafter"/>
</dbReference>
<dbReference type="AlphaFoldDB" id="A0A835AVZ8"/>
<protein>
    <recommendedName>
        <fullName evidence="1">[RNA-polymerase]-subunit kinase</fullName>
        <ecNumber evidence="1">2.7.11.23</ecNumber>
    </recommendedName>
</protein>
<proteinExistence type="predicted"/>
<dbReference type="Proteomes" id="UP000636709">
    <property type="component" value="Unassembled WGS sequence"/>
</dbReference>
<dbReference type="Gene3D" id="3.30.200.20">
    <property type="entry name" value="Phosphorylase Kinase, domain 1"/>
    <property type="match status" value="1"/>
</dbReference>
<dbReference type="Gene3D" id="1.10.510.10">
    <property type="entry name" value="Transferase(Phosphotransferase) domain 1"/>
    <property type="match status" value="1"/>
</dbReference>
<comment type="caution">
    <text evidence="9">The sequence shown here is derived from an EMBL/GenBank/DDBJ whole genome shotgun (WGS) entry which is preliminary data.</text>
</comment>
<dbReference type="EMBL" id="JACEFO010002196">
    <property type="protein sequence ID" value="KAF8674735.1"/>
    <property type="molecule type" value="Genomic_DNA"/>
</dbReference>
<evidence type="ECO:0000256" key="1">
    <source>
        <dbReference type="ARBA" id="ARBA00012409"/>
    </source>
</evidence>
<dbReference type="InterPro" id="IPR000719">
    <property type="entry name" value="Prot_kinase_dom"/>
</dbReference>
<feature type="compositionally biased region" description="Basic and acidic residues" evidence="7">
    <location>
        <begin position="1"/>
        <end position="19"/>
    </location>
</feature>
<feature type="region of interest" description="Disordered" evidence="7">
    <location>
        <begin position="1"/>
        <end position="22"/>
    </location>
</feature>
<dbReference type="InterPro" id="IPR017441">
    <property type="entry name" value="Protein_kinase_ATP_BS"/>
</dbReference>
<dbReference type="OrthoDB" id="602713at2759"/>
<evidence type="ECO:0000256" key="5">
    <source>
        <dbReference type="ARBA" id="ARBA00049280"/>
    </source>
</evidence>
<gene>
    <name evidence="9" type="ORF">HU200_048016</name>
</gene>
<dbReference type="EC" id="2.7.11.23" evidence="1"/>
<keyword evidence="2" id="KW-0597">Phosphoprotein</keyword>
<evidence type="ECO:0000256" key="2">
    <source>
        <dbReference type="ARBA" id="ARBA00022553"/>
    </source>
</evidence>
<dbReference type="GO" id="GO:0008353">
    <property type="term" value="F:RNA polymerase II CTD heptapeptide repeat kinase activity"/>
    <property type="evidence" value="ECO:0007669"/>
    <property type="project" value="UniProtKB-EC"/>
</dbReference>
<dbReference type="PROSITE" id="PS50011">
    <property type="entry name" value="PROTEIN_KINASE_DOM"/>
    <property type="match status" value="1"/>
</dbReference>
<comment type="catalytic activity">
    <reaction evidence="5">
        <text>[DNA-directed RNA polymerase] + ATP = phospho-[DNA-directed RNA polymerase] + ADP + H(+)</text>
        <dbReference type="Rhea" id="RHEA:10216"/>
        <dbReference type="Rhea" id="RHEA-COMP:11321"/>
        <dbReference type="Rhea" id="RHEA-COMP:11322"/>
        <dbReference type="ChEBI" id="CHEBI:15378"/>
        <dbReference type="ChEBI" id="CHEBI:30616"/>
        <dbReference type="ChEBI" id="CHEBI:43176"/>
        <dbReference type="ChEBI" id="CHEBI:68546"/>
        <dbReference type="ChEBI" id="CHEBI:456216"/>
        <dbReference type="EC" id="2.7.11.23"/>
    </reaction>
</comment>
<dbReference type="PANTHER" id="PTHR24056:SF486">
    <property type="entry name" value="OS12G0427000 PROTEIN"/>
    <property type="match status" value="1"/>
</dbReference>
<dbReference type="Gramene" id="Dexi7B01G0002010.1">
    <property type="protein sequence ID" value="Dexi7B01G0002010.1:cds"/>
    <property type="gene ID" value="Dexi7B01G0002010"/>
</dbReference>
<dbReference type="GO" id="GO:0007346">
    <property type="term" value="P:regulation of mitotic cell cycle"/>
    <property type="evidence" value="ECO:0007669"/>
    <property type="project" value="TreeGrafter"/>
</dbReference>
<dbReference type="SUPFAM" id="SSF56112">
    <property type="entry name" value="Protein kinase-like (PK-like)"/>
    <property type="match status" value="1"/>
</dbReference>
<dbReference type="PROSITE" id="PS00107">
    <property type="entry name" value="PROTEIN_KINASE_ATP"/>
    <property type="match status" value="1"/>
</dbReference>
<dbReference type="PANTHER" id="PTHR24056">
    <property type="entry name" value="CELL DIVISION PROTEIN KINASE"/>
    <property type="match status" value="1"/>
</dbReference>
<evidence type="ECO:0000256" key="3">
    <source>
        <dbReference type="ARBA" id="ARBA00022741"/>
    </source>
</evidence>
<keyword evidence="10" id="KW-1185">Reference proteome</keyword>
<feature type="binding site" evidence="6">
    <location>
        <position position="61"/>
    </location>
    <ligand>
        <name>ATP</name>
        <dbReference type="ChEBI" id="CHEBI:30616"/>
    </ligand>
</feature>
<evidence type="ECO:0000259" key="8">
    <source>
        <dbReference type="PROSITE" id="PS50011"/>
    </source>
</evidence>
<evidence type="ECO:0000313" key="9">
    <source>
        <dbReference type="EMBL" id="KAF8674735.1"/>
    </source>
</evidence>
<organism evidence="9 10">
    <name type="scientific">Digitaria exilis</name>
    <dbReference type="NCBI Taxonomy" id="1010633"/>
    <lineage>
        <taxon>Eukaryota</taxon>
        <taxon>Viridiplantae</taxon>
        <taxon>Streptophyta</taxon>
        <taxon>Embryophyta</taxon>
        <taxon>Tracheophyta</taxon>
        <taxon>Spermatophyta</taxon>
        <taxon>Magnoliopsida</taxon>
        <taxon>Liliopsida</taxon>
        <taxon>Poales</taxon>
        <taxon>Poaceae</taxon>
        <taxon>PACMAD clade</taxon>
        <taxon>Panicoideae</taxon>
        <taxon>Panicodae</taxon>
        <taxon>Paniceae</taxon>
        <taxon>Anthephorinae</taxon>
        <taxon>Digitaria</taxon>
    </lineage>
</organism>
<dbReference type="InterPro" id="IPR050108">
    <property type="entry name" value="CDK"/>
</dbReference>